<protein>
    <submittedName>
        <fullName evidence="2">Uncharacterized protein</fullName>
    </submittedName>
</protein>
<reference evidence="2 3" key="1">
    <citation type="submission" date="2021-04" db="EMBL/GenBank/DDBJ databases">
        <authorList>
            <person name="Tang X."/>
            <person name="Zhou X."/>
            <person name="Chen X."/>
            <person name="Cernava T."/>
            <person name="Zhang C."/>
        </authorList>
    </citation>
    <scope>NUCLEOTIDE SEQUENCE [LARGE SCALE GENOMIC DNA]</scope>
    <source>
        <strain evidence="2 3">BH-SS-21</strain>
    </source>
</reference>
<comment type="caution">
    <text evidence="2">The sequence shown here is derived from an EMBL/GenBank/DDBJ whole genome shotgun (WGS) entry which is preliminary data.</text>
</comment>
<evidence type="ECO:0000256" key="1">
    <source>
        <dbReference type="SAM" id="MobiDB-lite"/>
    </source>
</evidence>
<accession>A0A941BED5</accession>
<evidence type="ECO:0000313" key="3">
    <source>
        <dbReference type="Proteomes" id="UP000677413"/>
    </source>
</evidence>
<dbReference type="RefSeq" id="WP_210884641.1">
    <property type="nucleotide sequence ID" value="NZ_JAGPYQ010000001.1"/>
</dbReference>
<proteinExistence type="predicted"/>
<dbReference type="AlphaFoldDB" id="A0A941BED5"/>
<dbReference type="EMBL" id="JAGPYQ010000001">
    <property type="protein sequence ID" value="MBQ0850454.1"/>
    <property type="molecule type" value="Genomic_DNA"/>
</dbReference>
<gene>
    <name evidence="2" type="ORF">J8N05_19935</name>
</gene>
<keyword evidence="3" id="KW-1185">Reference proteome</keyword>
<dbReference type="Proteomes" id="UP000677413">
    <property type="component" value="Unassembled WGS sequence"/>
</dbReference>
<feature type="region of interest" description="Disordered" evidence="1">
    <location>
        <begin position="217"/>
        <end position="294"/>
    </location>
</feature>
<evidence type="ECO:0000313" key="2">
    <source>
        <dbReference type="EMBL" id="MBQ0850454.1"/>
    </source>
</evidence>
<organism evidence="2 3">
    <name type="scientific">Streptomyces liliiviolaceus</name>
    <dbReference type="NCBI Taxonomy" id="2823109"/>
    <lineage>
        <taxon>Bacteria</taxon>
        <taxon>Bacillati</taxon>
        <taxon>Actinomycetota</taxon>
        <taxon>Actinomycetes</taxon>
        <taxon>Kitasatosporales</taxon>
        <taxon>Streptomycetaceae</taxon>
        <taxon>Streptomyces</taxon>
    </lineage>
</organism>
<sequence>MLVYGFGATTPAVARASQLVLTPGRHVAVVVITVVVIAVCSRRGFRWDFVRQIFAGISLGLAKSIVGLTEMAVAPAVSLAGDYVVGAVKRRKVDAEPTESEATEAVEKEREREESSGRGPLIFLSAVIIVGAWRLVAVFPEVAYIVVGSIGTIDVQKVRAWQVARERGEEANVSEESTPDVGDGNGVLLTQLQLDLKLPNTKVGRALLEAEGIEWKSVRTPKGNGPGVHKTAIPSVPSPADDSHGDSCCCRSEANTNTPDPTPRGERSRVQHIRSARATYNPNDNISRHAKRTT</sequence>
<name>A0A941BED5_9ACTN</name>